<reference evidence="1 2" key="1">
    <citation type="submission" date="2020-08" db="EMBL/GenBank/DDBJ databases">
        <title>Novel species isolated from subtropical streams in China.</title>
        <authorList>
            <person name="Lu H."/>
        </authorList>
    </citation>
    <scope>NUCLEOTIDE SEQUENCE [LARGE SCALE GENOMIC DNA]</scope>
    <source>
        <strain evidence="1 2">CY22W</strain>
    </source>
</reference>
<organism evidence="1 2">
    <name type="scientific">Undibacterium curvum</name>
    <dbReference type="NCBI Taxonomy" id="2762294"/>
    <lineage>
        <taxon>Bacteria</taxon>
        <taxon>Pseudomonadati</taxon>
        <taxon>Pseudomonadota</taxon>
        <taxon>Betaproteobacteria</taxon>
        <taxon>Burkholderiales</taxon>
        <taxon>Oxalobacteraceae</taxon>
        <taxon>Undibacterium</taxon>
    </lineage>
</organism>
<proteinExistence type="predicted"/>
<comment type="caution">
    <text evidence="1">The sequence shown here is derived from an EMBL/GenBank/DDBJ whole genome shotgun (WGS) entry which is preliminary data.</text>
</comment>
<accession>A0ABR7A3B0</accession>
<evidence type="ECO:0000313" key="1">
    <source>
        <dbReference type="EMBL" id="MBC3931327.1"/>
    </source>
</evidence>
<dbReference type="RefSeq" id="WP_186903103.1">
    <property type="nucleotide sequence ID" value="NZ_JACOGD010000003.1"/>
</dbReference>
<name>A0ABR7A3B0_9BURK</name>
<sequence length="146" mass="16900">MSDIDLTQSLTIGSSIFGFKLGASFDATLRIIDPSFLFDGNDNLHLFFERNITWKLNKYPYGLEGESYEVLSYSNDSLQLVFNAGVLTDVILGGEYKGNFWGIRIGDQLPKKIECYEVFFNDQQDEFLLRNENGFFEWNFNWNRSS</sequence>
<evidence type="ECO:0008006" key="3">
    <source>
        <dbReference type="Google" id="ProtNLM"/>
    </source>
</evidence>
<dbReference type="EMBL" id="JACOGD010000003">
    <property type="protein sequence ID" value="MBC3931327.1"/>
    <property type="molecule type" value="Genomic_DNA"/>
</dbReference>
<gene>
    <name evidence="1" type="ORF">H8K43_06545</name>
</gene>
<evidence type="ECO:0000313" key="2">
    <source>
        <dbReference type="Proteomes" id="UP000654304"/>
    </source>
</evidence>
<keyword evidence="2" id="KW-1185">Reference proteome</keyword>
<protein>
    <recommendedName>
        <fullName evidence="3">Galectin</fullName>
    </recommendedName>
</protein>
<dbReference type="Proteomes" id="UP000654304">
    <property type="component" value="Unassembled WGS sequence"/>
</dbReference>